<feature type="region of interest" description="Disordered" evidence="9">
    <location>
        <begin position="2462"/>
        <end position="2539"/>
    </location>
</feature>
<comment type="similarity">
    <text evidence="2">Belongs to the GDT1 family.</text>
</comment>
<gene>
    <name evidence="12" type="ORF">AK812_SmicGene37068</name>
</gene>
<dbReference type="EMBL" id="LSRX01001208">
    <property type="protein sequence ID" value="OLP82285.1"/>
    <property type="molecule type" value="Genomic_DNA"/>
</dbReference>
<feature type="region of interest" description="Disordered" evidence="9">
    <location>
        <begin position="3150"/>
        <end position="3254"/>
    </location>
</feature>
<keyword evidence="13" id="KW-1185">Reference proteome</keyword>
<evidence type="ECO:0000256" key="9">
    <source>
        <dbReference type="SAM" id="MobiDB-lite"/>
    </source>
</evidence>
<feature type="compositionally biased region" description="Polar residues" evidence="9">
    <location>
        <begin position="2501"/>
        <end position="2512"/>
    </location>
</feature>
<feature type="coiled-coil region" evidence="8">
    <location>
        <begin position="2835"/>
        <end position="2891"/>
    </location>
</feature>
<reference evidence="12 13" key="1">
    <citation type="submission" date="2016-02" db="EMBL/GenBank/DDBJ databases">
        <title>Genome analysis of coral dinoflagellate symbionts highlights evolutionary adaptations to a symbiotic lifestyle.</title>
        <authorList>
            <person name="Aranda M."/>
            <person name="Li Y."/>
            <person name="Liew Y.J."/>
            <person name="Baumgarten S."/>
            <person name="Simakov O."/>
            <person name="Wilson M."/>
            <person name="Piel J."/>
            <person name="Ashoor H."/>
            <person name="Bougouffa S."/>
            <person name="Bajic V.B."/>
            <person name="Ryu T."/>
            <person name="Ravasi T."/>
            <person name="Bayer T."/>
            <person name="Micklem G."/>
            <person name="Kim H."/>
            <person name="Bhak J."/>
            <person name="Lajeunesse T.C."/>
            <person name="Voolstra C.R."/>
        </authorList>
    </citation>
    <scope>NUCLEOTIDE SEQUENCE [LARGE SCALE GENOMIC DNA]</scope>
    <source>
        <strain evidence="12 13">CCMP2467</strain>
    </source>
</reference>
<dbReference type="InterPro" id="IPR001727">
    <property type="entry name" value="GDT1-like"/>
</dbReference>
<feature type="region of interest" description="Disordered" evidence="9">
    <location>
        <begin position="2027"/>
        <end position="2049"/>
    </location>
</feature>
<feature type="region of interest" description="Disordered" evidence="9">
    <location>
        <begin position="2099"/>
        <end position="2130"/>
    </location>
</feature>
<feature type="transmembrane region" description="Helical" evidence="10">
    <location>
        <begin position="592"/>
        <end position="612"/>
    </location>
</feature>
<feature type="compositionally biased region" description="Low complexity" evidence="9">
    <location>
        <begin position="2473"/>
        <end position="2488"/>
    </location>
</feature>
<feature type="transmembrane region" description="Helical" evidence="10">
    <location>
        <begin position="505"/>
        <end position="524"/>
    </location>
</feature>
<feature type="compositionally biased region" description="Low complexity" evidence="9">
    <location>
        <begin position="1390"/>
        <end position="1404"/>
    </location>
</feature>
<keyword evidence="6 10" id="KW-0472">Membrane</keyword>
<dbReference type="SUPFAM" id="SSF50044">
    <property type="entry name" value="SH3-domain"/>
    <property type="match status" value="1"/>
</dbReference>
<accession>A0A1Q9CH85</accession>
<evidence type="ECO:0000256" key="5">
    <source>
        <dbReference type="ARBA" id="ARBA00022989"/>
    </source>
</evidence>
<dbReference type="SMART" id="SM00326">
    <property type="entry name" value="SH3"/>
    <property type="match status" value="2"/>
</dbReference>
<feature type="region of interest" description="Disordered" evidence="9">
    <location>
        <begin position="3122"/>
        <end position="3141"/>
    </location>
</feature>
<dbReference type="Gene3D" id="1.10.287.110">
    <property type="entry name" value="DnaJ domain"/>
    <property type="match status" value="1"/>
</dbReference>
<evidence type="ECO:0000313" key="12">
    <source>
        <dbReference type="EMBL" id="OLP82285.1"/>
    </source>
</evidence>
<sequence>MEGPRSTRNGFLRREPGVDEPSCAQPNEELEVLRTNCILVGRDLLAPLVESTYTPTRCMHCMPASGALLRQVLRTGLLECEELCEQDTGCRGFDYDTIRGLCRTFGICPSSARTNQNGCQWTIYDQPSEGLSNLAHVREQNTSLTVLQTDVDALAVDSSSRLTLAASQQQKPTKTSTMYRSLSDDFNVVLRSFSVVAVAELFDKTWFVALICATEFDFRGREVPSKAATRQLQPHGTAPAHEKQRHRPKNSAFCKQLRCISLRVPSKVGTSDGKEVSNHGTASATARQSHRGSQFSQVRATKSASHGLEGRTSEATNAPPPPHVLAILGQTPSIGSRSSRVEVSREAALFLCLRVRQKQLAGPGVTRSPLPARSLERGGGLIVAYIPKAHADPSVRRRMDEGHREPSDGNGGKDTKKVGGIQGDRPAQQEPLCEYNVKVFMLRMSRLAMVCKEFVLLQTNIHEPRSYKAMNYGKSRAFIGAYVALVVHVLLAAALGVAIAQLFSVTVLCFTTATVFLLLALAYLTEFLRAGSDDDVIQERTGEAKEALQDQGGKTEQAWKDIVLRVFIAVFVAEWGDRTQVAMVTLHSSAPWIPVCIGSMIAFLVLTLSAVLSTESTTSLFEVNASSTTRRPQQAVAISDAVEPVSDTLIAAVVLLTSLVVCLCVDGGAAAVVNVRAPVIASTTVQKAYAQPTQLPGYLFVMATPFLRWLKLPATISSGCQQGELTDIQESLRTLTEDFSKVSPGEQILKQLHLGWDLLLTHRAPEEARLHFVTVLSRFPKSRYLLRELAAASTLAFVLPRAGDSNVLHWGHNGTWAHASLPSSTGLAEAFDGWEAYSMIRFHPPFMFLSEEEPELLAVHMPSHGFFPCGEIRPTDSNVGLLGLVYEHRLRHDKLLIELLRSKNLISNAIAQGALVAYDRVLGAAERVEGGFLRPTDEHWHSLYPFHNRRLYVHPSPRLALPALTPYPELQIRLLHSQAPPSKRSSRAGGFLATGGVLVVDDLLTQDALLQLRSFAELSTIWYQERPHYLGAGFSTGFASPLLSQIAEELRGLLADVLCDLPLANVWAFKYDDESETGIDLHADAAAVNVNLWITPDEVNLDNSSGGLVIFDASVDEHSSSFESFNQMDSDKNRLLSDLLGETEYANITANAAKNTITTLPGESERAAGDALTAFDRPQQSLVNKFPLIVFAMGCFASKKPDPAKNDQEERLPEDDEETNQLIEAIAQRIVGIRAKAEDYSAQLQAQVAEIENSKLGILEEQPVRVNGVVTVGYEPESSTPEVPLLEAREGQEIEILVREMGGWAYCRRIGDKTPGWLPADRIAELAQLIADHEVGDAEGLLNLKLGDVVEIYTTWRHIRKLPRKIVGVASLSLSMCRSGLGPAMAEKISSSSSSSSSGSSSGSNTKASMQARIAEKMAQRDNAENAWMGWICPCGGKNLTMKARCTVCGAVKPLSAHQRGVGQAAAAIERARLPSSDKSSSSSSSSGGLVAQDKPEDVTDAKREAMQHIQDIKEMTDGQEKQKAFRKLLREWHPDKNPERVKMATEVFQFLQKVVSRHYSGWAQCRLWTGPQLPGSTNDRQIGWVTDAYLQDNRSEAMLASKWHRLVLQALEEVVAYAVQLETYLAQAKPEDRSADPEWMEKCMQFCLYLGTELQQITDALSQHGLSQNAAGKYATASCEVVGNSEHELSVAQGARVLVIDADNADWIWCRAEDGFSEGWVPRSFLEMEPGSPADAVTKDLPDWIKVNERARWWSNSQKQFCDVTITVVDMSARQVTVTFVQDASCWKMVSFEHFLQKQEDWLLQPFQQKAKELLQQLPDWVKPGNQGYWWSSSQHRVLPVQIKDVCSRTRQVKVVFNCNKTVKKLVQFHELIDSPKECFLQKERAGHTWRKPRRKSRDSKGSKESAEAGSQTEVPEDLSGTKGLGDIMAEMTQDIGDMMAEGEAEDGGLRKALTFMGSSEFLQVDISSKDDSADRVPAFGYGDDELAATTGSTEDSGAKSEAHAKEATGELAQAGTEVGDAIAQEETEQSTQQAELQGAEGSAAKGKSAMLMGFSQSEENMMEILEATVEESKGVTQELPAQEAGASALYDTLDKELLAELAPPSSDEPSAAEGADAEDARRAAAVAESSLTLDAEALLRSQGLATDDQVPSPLATGPDVDPSSSAQGSGDAQQAPAETAFTSESPAPAPSSDEASANPEPTAAQHEPASPSAVFPAPVAEAAGVASDAVADVTDAVGPSAGGSVEPLPALSIHTSSEPSGVENVVDVPSDQATGDPTGAPAVEAVTGEVPAPPPHADPVQSEAVVDPPSAEGPAASPEPQGVATPSPPSPQGLPEEGPHKTVIIATDAGPGGSEGIVAADAGADEQLPVPGQPPDSPIRQLESSDVHLATGAEDIGRAEVTQEATGGGTTEHPTMPPAAIAEPQAKPEEANEEEEEGLDMPTELLSPEEKRKAYLEELEREQAKAREAADAAAAAKSVAQAAGPAKPEPEEEDLGASVTLQRNASQTTPLLREALRLVAPDSWDSDQEEKTGRKRPDVSRLASCWEILEKDFETVLEAEHQRIDEDLDRETQITLAKIEAQEKDLKERVQLRAKVAETKDPAKVQQLRTVAESVTLAADTARNKRQAAKAARRNIARQKVAARKQALQKALGPDPTEAASRELLRMQLPSQEAFSSMSPQEALAEVSATAATCFRSLQVVALRPPDETVRFDPDNPASAQPSKDLAFATAAALPELKSCLESLRKRLQEEKDSPPQVDPALRSIATDEDKMSKDDKRDFIMFEGQQEYDWERSINIKMKEQMRRRDVHTKESLERVSQALHRRWRRQRDRDKAHAMERMAALHKVMNDTEEELDKMRKEQAEATEKEVEVLESERRRLQEQTRVLMSAALVVRQEKARINKAWYAEPREKKALTFQSLKIIRRLHADMINFPVTAEFKQKHSVLLYSLRMLEGRLRKDCPYAKDTDIQEGPLEETPELKKQMEEAENAFEDQLSADIDEIRDANREKVQRAMAREAALRRRAAEVELAPALDQAATALSRSERAARRAEIAEDLLRPLGMLASQLGGEAFRHAQLESGTHEPASFNPKRKRLEASLASTLKVLEEVLPHLNAEEVQKVAAAPSSLGKEPEWEDALEDARARWSAFCERHPDSVPDEQDTPRGEKTVSSHASVVGRLDMDDLEDDDYGGAAGNVPSKKLPPPPPRKISAAPARPPSAGSGRPPSSPVPPVPGAKAKAAAQPSGTGAQGAKKGAALLEKLDELSATMDRTLGKSSALKTPAPVGGRSLKPPGIGKGGKK</sequence>
<dbReference type="GO" id="GO:0016020">
    <property type="term" value="C:membrane"/>
    <property type="evidence" value="ECO:0007669"/>
    <property type="project" value="UniProtKB-SubCell"/>
</dbReference>
<feature type="region of interest" description="Disordered" evidence="9">
    <location>
        <begin position="1"/>
        <end position="23"/>
    </location>
</feature>
<dbReference type="OrthoDB" id="442874at2759"/>
<feature type="compositionally biased region" description="Low complexity" evidence="9">
    <location>
        <begin position="2031"/>
        <end position="2049"/>
    </location>
</feature>
<feature type="region of interest" description="Disordered" evidence="9">
    <location>
        <begin position="2750"/>
        <end position="2775"/>
    </location>
</feature>
<dbReference type="CDD" id="cd06257">
    <property type="entry name" value="DnaJ"/>
    <property type="match status" value="1"/>
</dbReference>
<feature type="region of interest" description="Disordered" evidence="9">
    <location>
        <begin position="1387"/>
        <end position="1411"/>
    </location>
</feature>
<feature type="transmembrane region" description="Helical" evidence="10">
    <location>
        <begin position="477"/>
        <end position="499"/>
    </location>
</feature>
<feature type="region of interest" description="Disordered" evidence="9">
    <location>
        <begin position="1471"/>
        <end position="1505"/>
    </location>
</feature>
<evidence type="ECO:0000256" key="8">
    <source>
        <dbReference type="SAM" id="Coils"/>
    </source>
</evidence>
<feature type="domain" description="SH3" evidence="11">
    <location>
        <begin position="1263"/>
        <end position="1328"/>
    </location>
</feature>
<feature type="compositionally biased region" description="Low complexity" evidence="9">
    <location>
        <begin position="2163"/>
        <end position="2203"/>
    </location>
</feature>
<feature type="transmembrane region" description="Helical" evidence="10">
    <location>
        <begin position="649"/>
        <end position="673"/>
    </location>
</feature>
<feature type="region of interest" description="Disordered" evidence="9">
    <location>
        <begin position="1891"/>
        <end position="1925"/>
    </location>
</feature>
<evidence type="ECO:0000259" key="11">
    <source>
        <dbReference type="PROSITE" id="PS50002"/>
    </source>
</evidence>
<feature type="region of interest" description="Disordered" evidence="9">
    <location>
        <begin position="393"/>
        <end position="425"/>
    </location>
</feature>
<feature type="compositionally biased region" description="Basic and acidic residues" evidence="9">
    <location>
        <begin position="393"/>
        <end position="417"/>
    </location>
</feature>
<feature type="compositionally biased region" description="Low complexity" evidence="9">
    <location>
        <begin position="3234"/>
        <end position="3254"/>
    </location>
</feature>
<feature type="compositionally biased region" description="Low complexity" evidence="9">
    <location>
        <begin position="3208"/>
        <end position="3224"/>
    </location>
</feature>
<feature type="compositionally biased region" description="Basic and acidic residues" evidence="9">
    <location>
        <begin position="1998"/>
        <end position="2008"/>
    </location>
</feature>
<evidence type="ECO:0000256" key="4">
    <source>
        <dbReference type="ARBA" id="ARBA00022692"/>
    </source>
</evidence>
<feature type="compositionally biased region" description="Basic and acidic residues" evidence="9">
    <location>
        <begin position="1200"/>
        <end position="1211"/>
    </location>
</feature>
<dbReference type="Gene3D" id="2.30.30.40">
    <property type="entry name" value="SH3 Domains"/>
    <property type="match status" value="1"/>
</dbReference>
<feature type="region of interest" description="Disordered" evidence="9">
    <location>
        <begin position="1200"/>
        <end position="1219"/>
    </location>
</feature>
<evidence type="ECO:0000256" key="7">
    <source>
        <dbReference type="PROSITE-ProRule" id="PRU00192"/>
    </source>
</evidence>
<comment type="subcellular location">
    <subcellularLocation>
        <location evidence="1">Membrane</location>
        <topology evidence="1">Multi-pass membrane protein</topology>
    </subcellularLocation>
</comment>
<feature type="compositionally biased region" description="Basic and acidic residues" evidence="9">
    <location>
        <begin position="2462"/>
        <end position="2472"/>
    </location>
</feature>
<dbReference type="PROSITE" id="PS50002">
    <property type="entry name" value="SH3"/>
    <property type="match status" value="2"/>
</dbReference>
<evidence type="ECO:0000256" key="10">
    <source>
        <dbReference type="SAM" id="Phobius"/>
    </source>
</evidence>
<evidence type="ECO:0000256" key="1">
    <source>
        <dbReference type="ARBA" id="ARBA00004141"/>
    </source>
</evidence>
<feature type="compositionally biased region" description="Low complexity" evidence="9">
    <location>
        <begin position="1477"/>
        <end position="1487"/>
    </location>
</feature>
<dbReference type="SUPFAM" id="SSF46565">
    <property type="entry name" value="Chaperone J-domain"/>
    <property type="match status" value="1"/>
</dbReference>
<feature type="region of interest" description="Disordered" evidence="9">
    <location>
        <begin position="2237"/>
        <end position="2450"/>
    </location>
</feature>
<dbReference type="InterPro" id="IPR001452">
    <property type="entry name" value="SH3_domain"/>
</dbReference>
<dbReference type="PANTHER" id="PTHR12608:SF1">
    <property type="entry name" value="TRANSMEMBRANE PROTEIN 165"/>
    <property type="match status" value="1"/>
</dbReference>
<feature type="region of interest" description="Disordered" evidence="9">
    <location>
        <begin position="2144"/>
        <end position="2218"/>
    </location>
</feature>
<dbReference type="Pfam" id="PF01169">
    <property type="entry name" value="GDT1"/>
    <property type="match status" value="1"/>
</dbReference>
<feature type="region of interest" description="Disordered" evidence="9">
    <location>
        <begin position="1985"/>
        <end position="2008"/>
    </location>
</feature>
<feature type="domain" description="SH3" evidence="11">
    <location>
        <begin position="1671"/>
        <end position="1732"/>
    </location>
</feature>
<feature type="compositionally biased region" description="Polar residues" evidence="9">
    <location>
        <begin position="278"/>
        <end position="304"/>
    </location>
</feature>
<name>A0A1Q9CH85_SYMMI</name>
<feature type="compositionally biased region" description="Basic and acidic residues" evidence="9">
    <location>
        <begin position="1494"/>
        <end position="1505"/>
    </location>
</feature>
<organism evidence="12 13">
    <name type="scientific">Symbiodinium microadriaticum</name>
    <name type="common">Dinoflagellate</name>
    <name type="synonym">Zooxanthella microadriatica</name>
    <dbReference type="NCBI Taxonomy" id="2951"/>
    <lineage>
        <taxon>Eukaryota</taxon>
        <taxon>Sar</taxon>
        <taxon>Alveolata</taxon>
        <taxon>Dinophyceae</taxon>
        <taxon>Suessiales</taxon>
        <taxon>Symbiodiniaceae</taxon>
        <taxon>Symbiodinium</taxon>
    </lineage>
</organism>
<dbReference type="PANTHER" id="PTHR12608">
    <property type="entry name" value="TRANSMEMBRANE PROTEIN HTP-1 RELATED"/>
    <property type="match status" value="1"/>
</dbReference>
<evidence type="ECO:0000256" key="2">
    <source>
        <dbReference type="ARBA" id="ARBA00009190"/>
    </source>
</evidence>
<evidence type="ECO:0000313" key="13">
    <source>
        <dbReference type="Proteomes" id="UP000186817"/>
    </source>
</evidence>
<dbReference type="Proteomes" id="UP000186817">
    <property type="component" value="Unassembled WGS sequence"/>
</dbReference>
<feature type="compositionally biased region" description="Basic and acidic residues" evidence="9">
    <location>
        <begin position="3150"/>
        <end position="3169"/>
    </location>
</feature>
<feature type="compositionally biased region" description="Low complexity" evidence="9">
    <location>
        <begin position="2101"/>
        <end position="2116"/>
    </location>
</feature>
<dbReference type="InterPro" id="IPR001623">
    <property type="entry name" value="DnaJ_domain"/>
</dbReference>
<proteinExistence type="inferred from homology"/>
<evidence type="ECO:0000256" key="6">
    <source>
        <dbReference type="ARBA" id="ARBA00023136"/>
    </source>
</evidence>
<keyword evidence="5 10" id="KW-1133">Transmembrane helix</keyword>
<keyword evidence="8" id="KW-0175">Coiled coil</keyword>
<dbReference type="InterPro" id="IPR036028">
    <property type="entry name" value="SH3-like_dom_sf"/>
</dbReference>
<comment type="caution">
    <text evidence="12">The sequence shown here is derived from an EMBL/GenBank/DDBJ whole genome shotgun (WGS) entry which is preliminary data.</text>
</comment>
<evidence type="ECO:0000256" key="3">
    <source>
        <dbReference type="ARBA" id="ARBA00022443"/>
    </source>
</evidence>
<keyword evidence="4 10" id="KW-0812">Transmembrane</keyword>
<dbReference type="InterPro" id="IPR036869">
    <property type="entry name" value="J_dom_sf"/>
</dbReference>
<feature type="region of interest" description="Disordered" evidence="9">
    <location>
        <begin position="3268"/>
        <end position="3300"/>
    </location>
</feature>
<protein>
    <recommendedName>
        <fullName evidence="11">SH3 domain-containing protein</fullName>
    </recommendedName>
</protein>
<feature type="region of interest" description="Disordered" evidence="9">
    <location>
        <begin position="224"/>
        <end position="250"/>
    </location>
</feature>
<feature type="compositionally biased region" description="Low complexity" evidence="9">
    <location>
        <begin position="2310"/>
        <end position="2322"/>
    </location>
</feature>
<feature type="region of interest" description="Disordered" evidence="9">
    <location>
        <begin position="267"/>
        <end position="325"/>
    </location>
</feature>
<keyword evidence="3 7" id="KW-0728">SH3 domain</keyword>
<dbReference type="GO" id="GO:0046873">
    <property type="term" value="F:metal ion transmembrane transporter activity"/>
    <property type="evidence" value="ECO:0007669"/>
    <property type="project" value="InterPro"/>
</dbReference>